<keyword evidence="4" id="KW-1185">Reference proteome</keyword>
<gene>
    <name evidence="3" type="ORF">SSPSH_000384</name>
</gene>
<dbReference type="GO" id="GO:0004035">
    <property type="term" value="F:alkaline phosphatase activity"/>
    <property type="evidence" value="ECO:0007669"/>
    <property type="project" value="UniProtKB-EC"/>
</dbReference>
<dbReference type="STRING" id="1033802.SSPSH_000384"/>
<dbReference type="PROSITE" id="PS51257">
    <property type="entry name" value="PROKAR_LIPOPROTEIN"/>
    <property type="match status" value="1"/>
</dbReference>
<dbReference type="AlphaFoldDB" id="U2ESI3"/>
<dbReference type="EC" id="3.1.3.1" evidence="3"/>
<dbReference type="Pfam" id="PF13449">
    <property type="entry name" value="Phytase-like"/>
    <property type="match status" value="1"/>
</dbReference>
<dbReference type="PANTHER" id="PTHR37957">
    <property type="entry name" value="BLR7070 PROTEIN"/>
    <property type="match status" value="1"/>
</dbReference>
<sequence length="479" mass="51509">MFKKTLTASMIFAALLSGCDSDSSDNERRTDASTTSPADDVPAQGVDLPYTVLRSDLIDANTQQPFEVRNGGFGSAMTGDPADSRRFYALTDRGPNASFTGSQGKGKKFPTPNYTPRIGHFEVTAEGKVVLLDTVLLKRPDGTLITGLPNSSALGGTGETPYNADGSPILEDPTQPYDAESNPLRLDDYGLDGEGLVALSDGTFWVSDEYGPHIVHFDADGKEIGRINPFADDDRDDYTLPAEFANRRANRGMEGLAITPDEKTLVGIMQSTMYNPDKGVRDLDLTRIVTINLDDGSIGQYLYKQEKNQNSNSELAALSATQFLVIERDGSFLYGGPKGADAANPAAQKTVYRIDLSTGTNLETLATGGDLSQDAELGLTIGGKTLEEVVQANGWAGLAAYNIVPVDKQLVVDMVAQVSYPHDKMEGLWVIDSNSLGVLNDDDFATWSTSSGELEQKMLDSNTIDGNRLYIVPADLSVN</sequence>
<evidence type="ECO:0000313" key="4">
    <source>
        <dbReference type="Proteomes" id="UP000006242"/>
    </source>
</evidence>
<dbReference type="SUPFAM" id="SSF101898">
    <property type="entry name" value="NHL repeat"/>
    <property type="match status" value="1"/>
</dbReference>
<dbReference type="Proteomes" id="UP000006242">
    <property type="component" value="Unassembled WGS sequence"/>
</dbReference>
<dbReference type="RefSeq" id="WP_006913049.1">
    <property type="nucleotide sequence ID" value="NZ_AFNV02000002.1"/>
</dbReference>
<dbReference type="OrthoDB" id="384721at2"/>
<keyword evidence="3" id="KW-0378">Hydrolase</keyword>
<feature type="domain" description="Phytase-like" evidence="2">
    <location>
        <begin position="71"/>
        <end position="444"/>
    </location>
</feature>
<evidence type="ECO:0000256" key="1">
    <source>
        <dbReference type="SAM" id="MobiDB-lite"/>
    </source>
</evidence>
<accession>U2ESI3</accession>
<dbReference type="eggNOG" id="COG4222">
    <property type="taxonomic scope" value="Bacteria"/>
</dbReference>
<organism evidence="3 4">
    <name type="scientific">Salinisphaera shabanensis E1L3A</name>
    <dbReference type="NCBI Taxonomy" id="1033802"/>
    <lineage>
        <taxon>Bacteria</taxon>
        <taxon>Pseudomonadati</taxon>
        <taxon>Pseudomonadota</taxon>
        <taxon>Gammaproteobacteria</taxon>
        <taxon>Salinisphaerales</taxon>
        <taxon>Salinisphaeraceae</taxon>
        <taxon>Salinisphaera</taxon>
    </lineage>
</organism>
<evidence type="ECO:0000259" key="2">
    <source>
        <dbReference type="Pfam" id="PF13449"/>
    </source>
</evidence>
<evidence type="ECO:0000313" key="3">
    <source>
        <dbReference type="EMBL" id="ERJ20660.1"/>
    </source>
</evidence>
<dbReference type="PANTHER" id="PTHR37957:SF1">
    <property type="entry name" value="PHYTASE-LIKE DOMAIN-CONTAINING PROTEIN"/>
    <property type="match status" value="1"/>
</dbReference>
<feature type="region of interest" description="Disordered" evidence="1">
    <location>
        <begin position="21"/>
        <end position="45"/>
    </location>
</feature>
<reference evidence="3 4" key="2">
    <citation type="journal article" date="2013" name="PLoS ONE">
        <title>INDIGO - INtegrated Data Warehouse of MIcrobial GenOmes with Examples from the Red Sea Extremophiles.</title>
        <authorList>
            <person name="Alam I."/>
            <person name="Antunes A."/>
            <person name="Kamau A.A."/>
            <person name="Ba Alawi W."/>
            <person name="Kalkatawi M."/>
            <person name="Stingl U."/>
            <person name="Bajic V.B."/>
        </authorList>
    </citation>
    <scope>NUCLEOTIDE SEQUENCE [LARGE SCALE GENOMIC DNA]</scope>
    <source>
        <strain evidence="3 4">E1L3A</strain>
    </source>
</reference>
<comment type="caution">
    <text evidence="3">The sequence shown here is derived from an EMBL/GenBank/DDBJ whole genome shotgun (WGS) entry which is preliminary data.</text>
</comment>
<dbReference type="InterPro" id="IPR027372">
    <property type="entry name" value="Phytase-like_dom"/>
</dbReference>
<protein>
    <submittedName>
        <fullName evidence="3">Alkaline phosphatase protein</fullName>
        <ecNumber evidence="3">3.1.3.1</ecNumber>
    </submittedName>
</protein>
<name>U2ESI3_9GAMM</name>
<proteinExistence type="predicted"/>
<dbReference type="EMBL" id="AFNV02000002">
    <property type="protein sequence ID" value="ERJ20660.1"/>
    <property type="molecule type" value="Genomic_DNA"/>
</dbReference>
<reference evidence="3 4" key="1">
    <citation type="journal article" date="2011" name="J. Bacteriol.">
        <title>Genome sequence of Salinisphaera shabanensis, a gammaproteobacterium from the harsh, variable environment of the brine-seawater interface of the Shaban Deep in the Red Sea.</title>
        <authorList>
            <person name="Antunes A."/>
            <person name="Alam I."/>
            <person name="Bajic V.B."/>
            <person name="Stingl U."/>
        </authorList>
    </citation>
    <scope>NUCLEOTIDE SEQUENCE [LARGE SCALE GENOMIC DNA]</scope>
    <source>
        <strain evidence="3 4">E1L3A</strain>
    </source>
</reference>